<evidence type="ECO:0000313" key="3">
    <source>
        <dbReference type="Proteomes" id="UP000184612"/>
    </source>
</evidence>
<protein>
    <recommendedName>
        <fullName evidence="1">N-acetyltransferase domain-containing protein</fullName>
    </recommendedName>
</protein>
<dbReference type="RefSeq" id="WP_073588246.1">
    <property type="nucleotide sequence ID" value="NZ_FRFD01000004.1"/>
</dbReference>
<dbReference type="PROSITE" id="PS51186">
    <property type="entry name" value="GNAT"/>
    <property type="match status" value="1"/>
</dbReference>
<dbReference type="SUPFAM" id="SSF55729">
    <property type="entry name" value="Acyl-CoA N-acyltransferases (Nat)"/>
    <property type="match status" value="1"/>
</dbReference>
<evidence type="ECO:0000313" key="2">
    <source>
        <dbReference type="EMBL" id="SHO47431.1"/>
    </source>
</evidence>
<dbReference type="InterPro" id="IPR016181">
    <property type="entry name" value="Acyl_CoA_acyltransferase"/>
</dbReference>
<dbReference type="EMBL" id="FRFD01000004">
    <property type="protein sequence ID" value="SHO47431.1"/>
    <property type="molecule type" value="Genomic_DNA"/>
</dbReference>
<accession>A0A1M7Y521</accession>
<dbReference type="OrthoDB" id="7163760at2"/>
<dbReference type="Proteomes" id="UP000184612">
    <property type="component" value="Unassembled WGS sequence"/>
</dbReference>
<dbReference type="InterPro" id="IPR000182">
    <property type="entry name" value="GNAT_dom"/>
</dbReference>
<keyword evidence="3" id="KW-1185">Reference proteome</keyword>
<dbReference type="GO" id="GO:0016747">
    <property type="term" value="F:acyltransferase activity, transferring groups other than amino-acyl groups"/>
    <property type="evidence" value="ECO:0007669"/>
    <property type="project" value="InterPro"/>
</dbReference>
<proteinExistence type="predicted"/>
<name>A0A1M7Y521_9FIRM</name>
<dbReference type="Pfam" id="PF00583">
    <property type="entry name" value="Acetyltransf_1"/>
    <property type="match status" value="1"/>
</dbReference>
<organism evidence="2 3">
    <name type="scientific">Anaerocolumna xylanovorans DSM 12503</name>
    <dbReference type="NCBI Taxonomy" id="1121345"/>
    <lineage>
        <taxon>Bacteria</taxon>
        <taxon>Bacillati</taxon>
        <taxon>Bacillota</taxon>
        <taxon>Clostridia</taxon>
        <taxon>Lachnospirales</taxon>
        <taxon>Lachnospiraceae</taxon>
        <taxon>Anaerocolumna</taxon>
    </lineage>
</organism>
<dbReference type="Gene3D" id="3.40.630.30">
    <property type="match status" value="1"/>
</dbReference>
<feature type="domain" description="N-acetyltransferase" evidence="1">
    <location>
        <begin position="75"/>
        <end position="212"/>
    </location>
</feature>
<dbReference type="AlphaFoldDB" id="A0A1M7Y521"/>
<evidence type="ECO:0000259" key="1">
    <source>
        <dbReference type="PROSITE" id="PS51186"/>
    </source>
</evidence>
<reference evidence="2 3" key="1">
    <citation type="submission" date="2016-12" db="EMBL/GenBank/DDBJ databases">
        <authorList>
            <person name="Song W.-J."/>
            <person name="Kurnit D.M."/>
        </authorList>
    </citation>
    <scope>NUCLEOTIDE SEQUENCE [LARGE SCALE GENOMIC DNA]</scope>
    <source>
        <strain evidence="2 3">DSM 12503</strain>
    </source>
</reference>
<sequence length="212" mass="25067">MDKYENILQNELLWLKSIGCNINKTSVGISVEREDMKTNDFNFFIPFSDNFKGNCVRISSNYSQFYNCEKKLLCSDFECEASFDLNLLAKSSNSNKKPRQFTLKEVDYNDWKCNNENRILISESLYYFILFNNLIVGKVNIVTYNNIKGVYDLEIFDRYRNKGYGTNFLNEYINIHSGYTFIQTWSDNIPAIKSYVKSGFSIYENIYRYVKR</sequence>
<gene>
    <name evidence="2" type="ORF">SAMN02745217_01533</name>
</gene>
<dbReference type="STRING" id="1121345.SAMN02745217_01533"/>